<evidence type="ECO:0000256" key="1">
    <source>
        <dbReference type="SAM" id="MobiDB-lite"/>
    </source>
</evidence>
<dbReference type="EMBL" id="KK583362">
    <property type="protein sequence ID" value="KDO19237.1"/>
    <property type="molecule type" value="Genomic_DNA"/>
</dbReference>
<name>A0A067BXG1_SAPPC</name>
<feature type="domain" description="WW" evidence="2">
    <location>
        <begin position="122"/>
        <end position="155"/>
    </location>
</feature>
<gene>
    <name evidence="3" type="ORF">SPRG_21500</name>
</gene>
<accession>A0A067BXG1</accession>
<protein>
    <recommendedName>
        <fullName evidence="2">WW domain-containing protein</fullName>
    </recommendedName>
</protein>
<evidence type="ECO:0000313" key="4">
    <source>
        <dbReference type="Proteomes" id="UP000030745"/>
    </source>
</evidence>
<dbReference type="InterPro" id="IPR001202">
    <property type="entry name" value="WW_dom"/>
</dbReference>
<dbReference type="AlphaFoldDB" id="A0A067BXG1"/>
<reference evidence="3 4" key="1">
    <citation type="journal article" date="2013" name="PLoS Genet.">
        <title>Distinctive expansion of potential virulence genes in the genome of the oomycete fish pathogen Saprolegnia parasitica.</title>
        <authorList>
            <person name="Jiang R.H."/>
            <person name="de Bruijn I."/>
            <person name="Haas B.J."/>
            <person name="Belmonte R."/>
            <person name="Lobach L."/>
            <person name="Christie J."/>
            <person name="van den Ackerveken G."/>
            <person name="Bottin A."/>
            <person name="Bulone V."/>
            <person name="Diaz-Moreno S.M."/>
            <person name="Dumas B."/>
            <person name="Fan L."/>
            <person name="Gaulin E."/>
            <person name="Govers F."/>
            <person name="Grenville-Briggs L.J."/>
            <person name="Horner N.R."/>
            <person name="Levin J.Z."/>
            <person name="Mammella M."/>
            <person name="Meijer H.J."/>
            <person name="Morris P."/>
            <person name="Nusbaum C."/>
            <person name="Oome S."/>
            <person name="Phillips A.J."/>
            <person name="van Rooyen D."/>
            <person name="Rzeszutek E."/>
            <person name="Saraiva M."/>
            <person name="Secombes C.J."/>
            <person name="Seidl M.F."/>
            <person name="Snel B."/>
            <person name="Stassen J.H."/>
            <person name="Sykes S."/>
            <person name="Tripathy S."/>
            <person name="van den Berg H."/>
            <person name="Vega-Arreguin J.C."/>
            <person name="Wawra S."/>
            <person name="Young S.K."/>
            <person name="Zeng Q."/>
            <person name="Dieguez-Uribeondo J."/>
            <person name="Russ C."/>
            <person name="Tyler B.M."/>
            <person name="van West P."/>
        </authorList>
    </citation>
    <scope>NUCLEOTIDE SEQUENCE [LARGE SCALE GENOMIC DNA]</scope>
    <source>
        <strain evidence="3 4">CBS 223.65</strain>
    </source>
</reference>
<evidence type="ECO:0000313" key="3">
    <source>
        <dbReference type="EMBL" id="KDO19237.1"/>
    </source>
</evidence>
<proteinExistence type="predicted"/>
<dbReference type="VEuPathDB" id="FungiDB:SPRG_21500"/>
<organism evidence="3 4">
    <name type="scientific">Saprolegnia parasitica (strain CBS 223.65)</name>
    <dbReference type="NCBI Taxonomy" id="695850"/>
    <lineage>
        <taxon>Eukaryota</taxon>
        <taxon>Sar</taxon>
        <taxon>Stramenopiles</taxon>
        <taxon>Oomycota</taxon>
        <taxon>Saprolegniomycetes</taxon>
        <taxon>Saprolegniales</taxon>
        <taxon>Saprolegniaceae</taxon>
        <taxon>Saprolegnia</taxon>
    </lineage>
</organism>
<dbReference type="PROSITE" id="PS50020">
    <property type="entry name" value="WW_DOMAIN_2"/>
    <property type="match status" value="1"/>
</dbReference>
<evidence type="ECO:0000259" key="2">
    <source>
        <dbReference type="PROSITE" id="PS50020"/>
    </source>
</evidence>
<dbReference type="RefSeq" id="XP_012210042.1">
    <property type="nucleotide sequence ID" value="XM_012354652.1"/>
</dbReference>
<dbReference type="GeneID" id="24142203"/>
<sequence length="235" mass="26040">MQTKSPPRPAGVGTDERLPMLPKVLVPLKANLQDTPMQKSFAECLLEGANKWFPKKPTPTTSNDITPPEPSHTMMPRMVDLRKQCSAPQVLVGVNPSELPMLDTTHDLCPRCHGFLKHEVIPSLPHDWTECKLNSGRIGFFNPKTNETLAIPPPGMPPTSCVVFQYHGTTSHVCRCRQRRSSLISPSRSRKSRRYSTSALIVAVAADHSNMLPVENTSTTLNDTPPMVRQSSNLK</sequence>
<dbReference type="Proteomes" id="UP000030745">
    <property type="component" value="Unassembled WGS sequence"/>
</dbReference>
<dbReference type="OrthoDB" id="10648425at2759"/>
<keyword evidence="4" id="KW-1185">Reference proteome</keyword>
<feature type="region of interest" description="Disordered" evidence="1">
    <location>
        <begin position="214"/>
        <end position="235"/>
    </location>
</feature>
<feature type="compositionally biased region" description="Polar residues" evidence="1">
    <location>
        <begin position="215"/>
        <end position="235"/>
    </location>
</feature>
<dbReference type="KEGG" id="spar:SPRG_21500"/>